<feature type="region of interest" description="Disordered" evidence="1">
    <location>
        <begin position="13"/>
        <end position="43"/>
    </location>
</feature>
<dbReference type="AlphaFoldDB" id="B5VU09"/>
<feature type="non-terminal residue" evidence="2">
    <location>
        <position position="1"/>
    </location>
</feature>
<feature type="compositionally biased region" description="Polar residues" evidence="1">
    <location>
        <begin position="82"/>
        <end position="104"/>
    </location>
</feature>
<feature type="region of interest" description="Disordered" evidence="1">
    <location>
        <begin position="82"/>
        <end position="194"/>
    </location>
</feature>
<gene>
    <name evidence="2" type="ORF">AWRI1631_11210010</name>
</gene>
<dbReference type="EMBL" id="ABSV01002478">
    <property type="protein sequence ID" value="EDZ68585.1"/>
    <property type="molecule type" value="Genomic_DNA"/>
</dbReference>
<proteinExistence type="predicted"/>
<feature type="compositionally biased region" description="Polar residues" evidence="1">
    <location>
        <begin position="174"/>
        <end position="187"/>
    </location>
</feature>
<sequence>YVETPLPFYYANSSSASNEPSSYSKTFSISSSELPKTSGQDVASTVTTTVNGITTVYTKTNPERSTVTSTLSCSTCSNMPNDASGTTNSMPSSTPGASSDTQSKGEVAGMTSSSLSGSGNTPSAPIVVSTTDYPAASPVSPESQIASSLKSNLSSGPAFVSSTTPTAAPTTQTENGNSGSKSMSTEGSKSTSTLLQISSLTEPELISATSYSSTSPTFGSSIVISTYAGSAARPYLNHAISLIMALPLAFL</sequence>
<comment type="caution">
    <text evidence="2">The sequence shown here is derived from an EMBL/GenBank/DDBJ whole genome shotgun (WGS) entry which is preliminary data.</text>
</comment>
<evidence type="ECO:0000256" key="1">
    <source>
        <dbReference type="SAM" id="MobiDB-lite"/>
    </source>
</evidence>
<name>B5VU09_YEAS6</name>
<feature type="compositionally biased region" description="Polar residues" evidence="1">
    <location>
        <begin position="140"/>
        <end position="155"/>
    </location>
</feature>
<protein>
    <submittedName>
        <fullName evidence="2">YNR044Wp-like protein</fullName>
    </submittedName>
</protein>
<feature type="compositionally biased region" description="Low complexity" evidence="1">
    <location>
        <begin position="13"/>
        <end position="32"/>
    </location>
</feature>
<feature type="compositionally biased region" description="Polar residues" evidence="1">
    <location>
        <begin position="120"/>
        <end position="132"/>
    </location>
</feature>
<feature type="compositionally biased region" description="Polar residues" evidence="1">
    <location>
        <begin position="33"/>
        <end position="43"/>
    </location>
</feature>
<reference evidence="2 3" key="1">
    <citation type="journal article" date="2008" name="FEMS Yeast Res.">
        <title>Comparative genome analysis of a Saccharomyces cerevisiae wine strain.</title>
        <authorList>
            <person name="Borneman A.R."/>
            <person name="Forgan A.H."/>
            <person name="Pretorius I.S."/>
            <person name="Chambers P.J."/>
        </authorList>
    </citation>
    <scope>NUCLEOTIDE SEQUENCE [LARGE SCALE GENOMIC DNA]</scope>
    <source>
        <strain evidence="2 3">AWRI1631</strain>
    </source>
</reference>
<accession>B5VU09</accession>
<organism evidence="2 3">
    <name type="scientific">Saccharomyces cerevisiae (strain AWRI1631)</name>
    <name type="common">Baker's yeast</name>
    <dbReference type="NCBI Taxonomy" id="545124"/>
    <lineage>
        <taxon>Eukaryota</taxon>
        <taxon>Fungi</taxon>
        <taxon>Dikarya</taxon>
        <taxon>Ascomycota</taxon>
        <taxon>Saccharomycotina</taxon>
        <taxon>Saccharomycetes</taxon>
        <taxon>Saccharomycetales</taxon>
        <taxon>Saccharomycetaceae</taxon>
        <taxon>Saccharomyces</taxon>
    </lineage>
</organism>
<feature type="compositionally biased region" description="Low complexity" evidence="1">
    <location>
        <begin position="163"/>
        <end position="173"/>
    </location>
</feature>
<dbReference type="Proteomes" id="UP000008988">
    <property type="component" value="Unassembled WGS sequence"/>
</dbReference>
<evidence type="ECO:0000313" key="2">
    <source>
        <dbReference type="EMBL" id="EDZ68585.1"/>
    </source>
</evidence>
<evidence type="ECO:0000313" key="3">
    <source>
        <dbReference type="Proteomes" id="UP000008988"/>
    </source>
</evidence>